<evidence type="ECO:0000256" key="2">
    <source>
        <dbReference type="ARBA" id="ARBA00024867"/>
    </source>
</evidence>
<accession>A0A8I0AHF1</accession>
<reference evidence="5 6" key="1">
    <citation type="submission" date="2020-08" db="EMBL/GenBank/DDBJ databases">
        <title>Genome public.</title>
        <authorList>
            <person name="Liu C."/>
            <person name="Sun Q."/>
        </authorList>
    </citation>
    <scope>NUCLEOTIDE SEQUENCE [LARGE SCALE GENOMIC DNA]</scope>
    <source>
        <strain evidence="5 6">BX17</strain>
    </source>
</reference>
<dbReference type="GO" id="GO:0003677">
    <property type="term" value="F:DNA binding"/>
    <property type="evidence" value="ECO:0007669"/>
    <property type="project" value="InterPro"/>
</dbReference>
<dbReference type="Gene3D" id="2.40.50.1020">
    <property type="entry name" value="LytTr DNA-binding domain"/>
    <property type="match status" value="1"/>
</dbReference>
<gene>
    <name evidence="5" type="ORF">H8S54_03070</name>
</gene>
<name>A0A8I0AHF1_9FIRM</name>
<dbReference type="PANTHER" id="PTHR37299">
    <property type="entry name" value="TRANSCRIPTIONAL REGULATOR-RELATED"/>
    <property type="match status" value="1"/>
</dbReference>
<comment type="function">
    <text evidence="2">May play the central regulatory role in sporulation. It may be an element of the effector pathway responsible for the activation of sporulation genes in response to nutritional stress. Spo0A may act in concert with spo0H (a sigma factor) to control the expression of some genes that are critical to the sporulation process.</text>
</comment>
<evidence type="ECO:0000259" key="4">
    <source>
        <dbReference type="PROSITE" id="PS50110"/>
    </source>
</evidence>
<evidence type="ECO:0000256" key="1">
    <source>
        <dbReference type="ARBA" id="ARBA00018672"/>
    </source>
</evidence>
<dbReference type="SMART" id="SM00448">
    <property type="entry name" value="REC"/>
    <property type="match status" value="1"/>
</dbReference>
<dbReference type="InterPro" id="IPR046947">
    <property type="entry name" value="LytR-like"/>
</dbReference>
<keyword evidence="6" id="KW-1185">Reference proteome</keyword>
<evidence type="ECO:0000313" key="6">
    <source>
        <dbReference type="Proteomes" id="UP000652847"/>
    </source>
</evidence>
<dbReference type="SMART" id="SM00850">
    <property type="entry name" value="LytTR"/>
    <property type="match status" value="1"/>
</dbReference>
<dbReference type="Proteomes" id="UP000652847">
    <property type="component" value="Unassembled WGS sequence"/>
</dbReference>
<dbReference type="EMBL" id="JACOOT010000008">
    <property type="protein sequence ID" value="MBC5650131.1"/>
    <property type="molecule type" value="Genomic_DNA"/>
</dbReference>
<keyword evidence="3" id="KW-0597">Phosphoprotein</keyword>
<dbReference type="SUPFAM" id="SSF52172">
    <property type="entry name" value="CheY-like"/>
    <property type="match status" value="1"/>
</dbReference>
<dbReference type="InterPro" id="IPR007492">
    <property type="entry name" value="LytTR_DNA-bd_dom"/>
</dbReference>
<dbReference type="PROSITE" id="PS50110">
    <property type="entry name" value="RESPONSE_REGULATORY"/>
    <property type="match status" value="1"/>
</dbReference>
<dbReference type="PANTHER" id="PTHR37299:SF1">
    <property type="entry name" value="STAGE 0 SPORULATION PROTEIN A HOMOLOG"/>
    <property type="match status" value="1"/>
</dbReference>
<sequence length="231" mass="26734">MISIAVVEDDQEYQKQLLQYIEQYGKEQEAQYKITVFQNGMNFLDDYKGDCDLIFMDIAMPHMDGLETAAALRKRGDNTCLIFITSMAQYALKGYEVNAFDFLVKPLAYELFCIKFEKALSHIDRSEAYYIKIPNGAKKVSPGQITYIESNKHYLEFHVHGDVYKMRGTMKEIQEYFLASHFALVNSSILVNLSMVDEWKGNEIKATGQTFVLSQKYKKEFLDRLTLQMGQ</sequence>
<feature type="modified residue" description="4-aspartylphosphate" evidence="3">
    <location>
        <position position="57"/>
    </location>
</feature>
<dbReference type="GO" id="GO:0000156">
    <property type="term" value="F:phosphorelay response regulator activity"/>
    <property type="evidence" value="ECO:0007669"/>
    <property type="project" value="InterPro"/>
</dbReference>
<dbReference type="InterPro" id="IPR001789">
    <property type="entry name" value="Sig_transdc_resp-reg_receiver"/>
</dbReference>
<dbReference type="AlphaFoldDB" id="A0A8I0AHF1"/>
<dbReference type="RefSeq" id="WP_186900881.1">
    <property type="nucleotide sequence ID" value="NZ_JACOOT010000008.1"/>
</dbReference>
<dbReference type="Pfam" id="PF04397">
    <property type="entry name" value="LytTR"/>
    <property type="match status" value="1"/>
</dbReference>
<protein>
    <recommendedName>
        <fullName evidence="1">Stage 0 sporulation protein A homolog</fullName>
    </recommendedName>
</protein>
<dbReference type="Gene3D" id="3.40.50.2300">
    <property type="match status" value="1"/>
</dbReference>
<organism evidence="5 6">
    <name type="scientific">Blautia segnis</name>
    <dbReference type="NCBI Taxonomy" id="2763030"/>
    <lineage>
        <taxon>Bacteria</taxon>
        <taxon>Bacillati</taxon>
        <taxon>Bacillota</taxon>
        <taxon>Clostridia</taxon>
        <taxon>Lachnospirales</taxon>
        <taxon>Lachnospiraceae</taxon>
        <taxon>Blautia</taxon>
    </lineage>
</organism>
<dbReference type="InterPro" id="IPR011006">
    <property type="entry name" value="CheY-like_superfamily"/>
</dbReference>
<comment type="caution">
    <text evidence="5">The sequence shown here is derived from an EMBL/GenBank/DDBJ whole genome shotgun (WGS) entry which is preliminary data.</text>
</comment>
<dbReference type="Pfam" id="PF00072">
    <property type="entry name" value="Response_reg"/>
    <property type="match status" value="1"/>
</dbReference>
<evidence type="ECO:0000256" key="3">
    <source>
        <dbReference type="PROSITE-ProRule" id="PRU00169"/>
    </source>
</evidence>
<feature type="domain" description="Response regulatory" evidence="4">
    <location>
        <begin position="3"/>
        <end position="120"/>
    </location>
</feature>
<evidence type="ECO:0000313" key="5">
    <source>
        <dbReference type="EMBL" id="MBC5650131.1"/>
    </source>
</evidence>
<proteinExistence type="predicted"/>